<dbReference type="PANTHER" id="PTHR12928:SF0">
    <property type="entry name" value="FSHD REGION GENE 1"/>
    <property type="match status" value="1"/>
</dbReference>
<dbReference type="SUPFAM" id="SSF50405">
    <property type="entry name" value="Actin-crosslinking proteins"/>
    <property type="match status" value="1"/>
</dbReference>
<evidence type="ECO:0000313" key="6">
    <source>
        <dbReference type="Proteomes" id="UP000038830"/>
    </source>
</evidence>
<dbReference type="Proteomes" id="UP000038830">
    <property type="component" value="Unassembled WGS sequence"/>
</dbReference>
<dbReference type="InterPro" id="IPR010414">
    <property type="entry name" value="FRG1"/>
</dbReference>
<dbReference type="PANTHER" id="PTHR12928">
    <property type="entry name" value="FRG1 PROTEIN"/>
    <property type="match status" value="1"/>
</dbReference>
<organism evidence="5 6">
    <name type="scientific">Cyberlindnera jadinii (strain ATCC 18201 / CBS 1600 / BCRC 20928 / JCM 3617 / NBRC 0987 / NRRL Y-1542)</name>
    <name type="common">Torula yeast</name>
    <name type="synonym">Candida utilis</name>
    <dbReference type="NCBI Taxonomy" id="983966"/>
    <lineage>
        <taxon>Eukaryota</taxon>
        <taxon>Fungi</taxon>
        <taxon>Dikarya</taxon>
        <taxon>Ascomycota</taxon>
        <taxon>Saccharomycotina</taxon>
        <taxon>Saccharomycetes</taxon>
        <taxon>Phaffomycetales</taxon>
        <taxon>Phaffomycetaceae</taxon>
        <taxon>Cyberlindnera</taxon>
    </lineage>
</organism>
<name>A0A0H5C8H0_CYBJN</name>
<comment type="subcellular location">
    <subcellularLocation>
        <location evidence="1">Nucleus</location>
        <location evidence="1">Nucleolus</location>
    </subcellularLocation>
</comment>
<dbReference type="Pfam" id="PF06229">
    <property type="entry name" value="FRG1"/>
    <property type="match status" value="1"/>
</dbReference>
<feature type="compositionally biased region" description="Basic residues" evidence="4">
    <location>
        <begin position="14"/>
        <end position="26"/>
    </location>
</feature>
<comment type="similarity">
    <text evidence="2">Belongs to the FRG1 family.</text>
</comment>
<dbReference type="EMBL" id="CDQK01000006">
    <property type="protein sequence ID" value="CEP24635.1"/>
    <property type="molecule type" value="Genomic_DNA"/>
</dbReference>
<keyword evidence="3" id="KW-0539">Nucleus</keyword>
<reference evidence="6" key="1">
    <citation type="journal article" date="2015" name="J. Biotechnol.">
        <title>The structure of the Cyberlindnera jadinii genome and its relation to Candida utilis analyzed by the occurrence of single nucleotide polymorphisms.</title>
        <authorList>
            <person name="Rupp O."/>
            <person name="Brinkrolf K."/>
            <person name="Buerth C."/>
            <person name="Kunigo M."/>
            <person name="Schneider J."/>
            <person name="Jaenicke S."/>
            <person name="Goesmann A."/>
            <person name="Puehler A."/>
            <person name="Jaeger K.-E."/>
            <person name="Ernst J.F."/>
        </authorList>
    </citation>
    <scope>NUCLEOTIDE SEQUENCE [LARGE SCALE GENOMIC DNA]</scope>
    <source>
        <strain evidence="6">ATCC 18201 / CBS 1600 / BCRC 20928 / JCM 3617 / NBRC 0987 / NRRL Y-1542</strain>
    </source>
</reference>
<dbReference type="AlphaFoldDB" id="A0A0H5C8H0"/>
<dbReference type="GO" id="GO:0071013">
    <property type="term" value="C:catalytic step 2 spliceosome"/>
    <property type="evidence" value="ECO:0007669"/>
    <property type="project" value="TreeGrafter"/>
</dbReference>
<proteinExistence type="inferred from homology"/>
<evidence type="ECO:0000256" key="4">
    <source>
        <dbReference type="SAM" id="MobiDB-lite"/>
    </source>
</evidence>
<dbReference type="Gene3D" id="2.80.10.50">
    <property type="match status" value="1"/>
</dbReference>
<feature type="region of interest" description="Disordered" evidence="4">
    <location>
        <begin position="1"/>
        <end position="27"/>
    </location>
</feature>
<accession>A0A0H5C8H0</accession>
<evidence type="ECO:0000256" key="1">
    <source>
        <dbReference type="ARBA" id="ARBA00004604"/>
    </source>
</evidence>
<dbReference type="GO" id="GO:0051015">
    <property type="term" value="F:actin filament binding"/>
    <property type="evidence" value="ECO:0007669"/>
    <property type="project" value="TreeGrafter"/>
</dbReference>
<evidence type="ECO:0000313" key="5">
    <source>
        <dbReference type="EMBL" id="CEP24635.1"/>
    </source>
</evidence>
<gene>
    <name evidence="5" type="ORF">BN1211_5509</name>
</gene>
<dbReference type="InterPro" id="IPR008999">
    <property type="entry name" value="Actin-crosslinking"/>
</dbReference>
<protein>
    <submittedName>
        <fullName evidence="5">Uncharacterized protein</fullName>
    </submittedName>
</protein>
<evidence type="ECO:0000256" key="3">
    <source>
        <dbReference type="ARBA" id="ARBA00023242"/>
    </source>
</evidence>
<evidence type="ECO:0000256" key="2">
    <source>
        <dbReference type="ARBA" id="ARBA00010878"/>
    </source>
</evidence>
<sequence>MVSRLRFKGDPKGKVVKNKTKGKRNHKNVEQSALVPQVTLEDIETSWTTSSSLADSYGPVMLCLLDDKNNVRIINWKDESLCTLGDDFGVNEHDQFTPWKGLIHTVEPVSPSQVMICSSVLNSNGVTLKASKGKYLAKTGDKVSFNHAAIDTSCIFKVDFQDDGTVTLAIGDEHILATPEGELELRGSGEATRFVLRVQMRNTVRGKRMIEELSGKKDVSSIEEEAIVNDAVQSLMKYNVELNDELVKRLEDAHKRGRLNEQLIEERTKLKSDSRC</sequence>
<dbReference type="GO" id="GO:0005730">
    <property type="term" value="C:nucleolus"/>
    <property type="evidence" value="ECO:0007669"/>
    <property type="project" value="UniProtKB-SubCell"/>
</dbReference>